<feature type="transmembrane region" description="Helical" evidence="1">
    <location>
        <begin position="212"/>
        <end position="230"/>
    </location>
</feature>
<dbReference type="InterPro" id="IPR037185">
    <property type="entry name" value="EmrE-like"/>
</dbReference>
<keyword evidence="1" id="KW-0472">Membrane</keyword>
<proteinExistence type="predicted"/>
<evidence type="ECO:0000259" key="2">
    <source>
        <dbReference type="Pfam" id="PF00892"/>
    </source>
</evidence>
<dbReference type="SUPFAM" id="SSF103481">
    <property type="entry name" value="Multidrug resistance efflux transporter EmrE"/>
    <property type="match status" value="2"/>
</dbReference>
<feature type="domain" description="EamA" evidence="2">
    <location>
        <begin position="154"/>
        <end position="282"/>
    </location>
</feature>
<dbReference type="AlphaFoldDB" id="A0A517ZUF5"/>
<gene>
    <name evidence="3" type="ORF">Mal52_45720</name>
</gene>
<sequence length="295" mass="32208">MLDDSTTRSISRGRLLVVAAALLWSTSGVIVKSPPLQQLMPQSERGPTIACYRAAAAAICLLPFVSYGRIRFRAALIPLVCSFAAMNWLFISAMTYTTAAAAIFLQYTSTFWASLFGVVFLKEPLERRNIMALGFALAGISWIVAADWNNERFWGTLMGLGSGFAYGGVVVSLRVLREENGPWLIALCHVVSCGVLLPWVLSGSAVPDGTQWSMIILLGVMQMAIPYVLFSRGLRYIPTQEAALIPLFEPICNPLWVWLVWNESIPGPTLVGGGMIATGLFLRSMRGWKVRGGGQ</sequence>
<feature type="transmembrane region" description="Helical" evidence="1">
    <location>
        <begin position="52"/>
        <end position="68"/>
    </location>
</feature>
<name>A0A517ZUF5_9PLAN</name>
<protein>
    <submittedName>
        <fullName evidence="3">EamA-like transporter family protein</fullName>
    </submittedName>
</protein>
<dbReference type="PANTHER" id="PTHR22911:SF79">
    <property type="entry name" value="MOBA-LIKE NTP TRANSFERASE DOMAIN-CONTAINING PROTEIN"/>
    <property type="match status" value="1"/>
</dbReference>
<keyword evidence="1" id="KW-0812">Transmembrane</keyword>
<keyword evidence="1" id="KW-1133">Transmembrane helix</keyword>
<feature type="domain" description="EamA" evidence="2">
    <location>
        <begin position="13"/>
        <end position="144"/>
    </location>
</feature>
<dbReference type="PANTHER" id="PTHR22911">
    <property type="entry name" value="ACYL-MALONYL CONDENSING ENZYME-RELATED"/>
    <property type="match status" value="1"/>
</dbReference>
<feature type="transmembrane region" description="Helical" evidence="1">
    <location>
        <begin position="99"/>
        <end position="121"/>
    </location>
</feature>
<reference evidence="3 4" key="1">
    <citation type="submission" date="2019-02" db="EMBL/GenBank/DDBJ databases">
        <title>Deep-cultivation of Planctomycetes and their phenomic and genomic characterization uncovers novel biology.</title>
        <authorList>
            <person name="Wiegand S."/>
            <person name="Jogler M."/>
            <person name="Boedeker C."/>
            <person name="Pinto D."/>
            <person name="Vollmers J."/>
            <person name="Rivas-Marin E."/>
            <person name="Kohn T."/>
            <person name="Peeters S.H."/>
            <person name="Heuer A."/>
            <person name="Rast P."/>
            <person name="Oberbeckmann S."/>
            <person name="Bunk B."/>
            <person name="Jeske O."/>
            <person name="Meyerdierks A."/>
            <person name="Storesund J.E."/>
            <person name="Kallscheuer N."/>
            <person name="Luecker S."/>
            <person name="Lage O.M."/>
            <person name="Pohl T."/>
            <person name="Merkel B.J."/>
            <person name="Hornburger P."/>
            <person name="Mueller R.-W."/>
            <person name="Bruemmer F."/>
            <person name="Labrenz M."/>
            <person name="Spormann A.M."/>
            <person name="Op den Camp H."/>
            <person name="Overmann J."/>
            <person name="Amann R."/>
            <person name="Jetten M.S.M."/>
            <person name="Mascher T."/>
            <person name="Medema M.H."/>
            <person name="Devos D.P."/>
            <person name="Kaster A.-K."/>
            <person name="Ovreas L."/>
            <person name="Rohde M."/>
            <person name="Galperin M.Y."/>
            <person name="Jogler C."/>
        </authorList>
    </citation>
    <scope>NUCLEOTIDE SEQUENCE [LARGE SCALE GENOMIC DNA]</scope>
    <source>
        <strain evidence="3 4">Mal52</strain>
    </source>
</reference>
<evidence type="ECO:0000313" key="3">
    <source>
        <dbReference type="EMBL" id="QDU46075.1"/>
    </source>
</evidence>
<dbReference type="InterPro" id="IPR000620">
    <property type="entry name" value="EamA_dom"/>
</dbReference>
<feature type="transmembrane region" description="Helical" evidence="1">
    <location>
        <begin position="183"/>
        <end position="200"/>
    </location>
</feature>
<dbReference type="EMBL" id="CP036276">
    <property type="protein sequence ID" value="QDU46075.1"/>
    <property type="molecule type" value="Genomic_DNA"/>
</dbReference>
<dbReference type="RefSeq" id="WP_145378600.1">
    <property type="nucleotide sequence ID" value="NZ_CP036276.1"/>
</dbReference>
<evidence type="ECO:0000256" key="1">
    <source>
        <dbReference type="SAM" id="Phobius"/>
    </source>
</evidence>
<feature type="transmembrane region" description="Helical" evidence="1">
    <location>
        <begin position="130"/>
        <end position="148"/>
    </location>
</feature>
<dbReference type="Pfam" id="PF00892">
    <property type="entry name" value="EamA"/>
    <property type="match status" value="2"/>
</dbReference>
<dbReference type="Proteomes" id="UP000319383">
    <property type="component" value="Chromosome"/>
</dbReference>
<feature type="transmembrane region" description="Helical" evidence="1">
    <location>
        <begin position="154"/>
        <end position="176"/>
    </location>
</feature>
<dbReference type="GO" id="GO:0016020">
    <property type="term" value="C:membrane"/>
    <property type="evidence" value="ECO:0007669"/>
    <property type="project" value="InterPro"/>
</dbReference>
<keyword evidence="4" id="KW-1185">Reference proteome</keyword>
<feature type="transmembrane region" description="Helical" evidence="1">
    <location>
        <begin position="75"/>
        <end position="93"/>
    </location>
</feature>
<organism evidence="3 4">
    <name type="scientific">Symmachiella dynata</name>
    <dbReference type="NCBI Taxonomy" id="2527995"/>
    <lineage>
        <taxon>Bacteria</taxon>
        <taxon>Pseudomonadati</taxon>
        <taxon>Planctomycetota</taxon>
        <taxon>Planctomycetia</taxon>
        <taxon>Planctomycetales</taxon>
        <taxon>Planctomycetaceae</taxon>
        <taxon>Symmachiella</taxon>
    </lineage>
</organism>
<evidence type="ECO:0000313" key="4">
    <source>
        <dbReference type="Proteomes" id="UP000319383"/>
    </source>
</evidence>
<dbReference type="KEGG" id="sdyn:Mal52_45720"/>
<accession>A0A517ZUF5</accession>